<feature type="non-terminal residue" evidence="1">
    <location>
        <position position="1"/>
    </location>
</feature>
<evidence type="ECO:0000313" key="1">
    <source>
        <dbReference type="EMBL" id="VAW22161.1"/>
    </source>
</evidence>
<dbReference type="EMBL" id="UOEQ01000400">
    <property type="protein sequence ID" value="VAW22161.1"/>
    <property type="molecule type" value="Genomic_DNA"/>
</dbReference>
<reference evidence="1" key="1">
    <citation type="submission" date="2018-06" db="EMBL/GenBank/DDBJ databases">
        <authorList>
            <person name="Zhirakovskaya E."/>
        </authorList>
    </citation>
    <scope>NUCLEOTIDE SEQUENCE</scope>
</reference>
<dbReference type="AlphaFoldDB" id="A0A3B0TU23"/>
<organism evidence="1">
    <name type="scientific">hydrothermal vent metagenome</name>
    <dbReference type="NCBI Taxonomy" id="652676"/>
    <lineage>
        <taxon>unclassified sequences</taxon>
        <taxon>metagenomes</taxon>
        <taxon>ecological metagenomes</taxon>
    </lineage>
</organism>
<proteinExistence type="predicted"/>
<gene>
    <name evidence="1" type="ORF">MNBD_ALPHA11-605</name>
</gene>
<name>A0A3B0TU23_9ZZZZ</name>
<protein>
    <submittedName>
        <fullName evidence="1">Uncharacterized protein</fullName>
    </submittedName>
</protein>
<accession>A0A3B0TU23</accession>
<sequence length="43" mass="5004">VYDAESSLTFDQFRQEDTGTNALEQLLQDRAEELRREMGVNNN</sequence>